<comment type="caution">
    <text evidence="4">The sequence shown here is derived from an EMBL/GenBank/DDBJ whole genome shotgun (WGS) entry which is preliminary data.</text>
</comment>
<evidence type="ECO:0000313" key="4">
    <source>
        <dbReference type="EMBL" id="MBM6662595.1"/>
    </source>
</evidence>
<dbReference type="AlphaFoldDB" id="A0A938WNM3"/>
<dbReference type="PANTHER" id="PTHR47566">
    <property type="match status" value="1"/>
</dbReference>
<keyword evidence="5" id="KW-1185">Reference proteome</keyword>
<feature type="chain" id="PRO_5037567134" evidence="3">
    <location>
        <begin position="29"/>
        <end position="1122"/>
    </location>
</feature>
<proteinExistence type="predicted"/>
<name>A0A938WNM3_9BACT</name>
<dbReference type="SUPFAM" id="SSF52058">
    <property type="entry name" value="L domain-like"/>
    <property type="match status" value="1"/>
</dbReference>
<dbReference type="PANTHER" id="PTHR47566:SF1">
    <property type="entry name" value="PROTEIN NUD1"/>
    <property type="match status" value="1"/>
</dbReference>
<sequence length="1122" mass="118135">MRIRKTTTCIRKCVLAVCVTALSFVAAAADVVTVSSPGPGQLQLTPEALIATHLKVTGYVDARDFGTLKAATMTATQELDLSEATICEYHGTDGSYSPITPDWIVGDERPRLYPAGEMPIHAFTKVGDNSLTKWHYGASITKIILPAGLRSVSPEAFWKMGYLAEIEVPEGSATARSIGGAVYDRGLTRLLAVAPRHTGCLTLPATVTSVADSALHGATLCGIEIKGAATVSFGEQGEFRCPYVIAPNTADYAEAFPGVDVTDKIDEIVVSNAAEGQLARTVGGMGLRAADVRSLTVSGTIGQADVEWLAQLPNLHFLNLAGATFTGSEVAFADNALCSLSLPQGRYALAITDCPFLGGSLTVPEGVTCLSCTGAPMLTAVRLPSTLTDLEPNSFNSSLVAEADLSACTGLASLSGFGSCHRLRTLLLPAGLQVLSGAYGPVETVTLPEGLRELSVGGWNVETLRLPASLERLDINYMLRLRTLDASAATQLREAAGPSYCPLLEEVDFSASPLQQHYGLCFDLLPEGMPDNDTAVPATRVVMTGGIHDGCIHSSLTTLRLPSTLRSISGDGIVGCAKLTELDLQGCAALEGISSLRGLTSLTTLRLPADLRSIEVYDCPALTDIYLAADTAAPGYGDAFGEGVLEAATLHVPIGSRGLYFADADWSRCPQIEEYGYTVRTKSAVEGAVLKGAGLYAPGQEVRLEASATAETQGGKECAFDGWSVGGQDYGAPVAEFAAGANVTATASYAVGKAYLDAAHMSFDLTADKPCQVLLDVRSSYGFEIYDGQGRVMLDGGANGATPYSLPAGTTRHAMAIDGPSRVTIRAADAYGSVSMSGLRTQPMPGLLYLEIDGMQLDRIDLSTMPGLYELSLGANALTSLDVSPCLWLRTLSCNMNQLTELDLTENMDLKYLYCEYNRIRRLAFAPEAKLFELGCTGNSFGFSQIPDRMQAAVVNGSIGDDTPVSLWYQPPFDPGTGDLLDLSGELFSADGHPVVVSLARDGTEMPPLGGLYAITETGWYSVEMTCTDMPLFTFWGEFYVSGPSAAGRLPLDGVEIGISGLRVNVGGLPEGSRAALFSAAGAHVDVAVGSTPSLAARQPGVYILRLTDGAGRTQAVKLRLE</sequence>
<dbReference type="Proteomes" id="UP000764045">
    <property type="component" value="Unassembled WGS sequence"/>
</dbReference>
<dbReference type="RefSeq" id="WP_205111152.1">
    <property type="nucleotide sequence ID" value="NZ_JACJJL010000024.1"/>
</dbReference>
<feature type="signal peptide" evidence="3">
    <location>
        <begin position="1"/>
        <end position="28"/>
    </location>
</feature>
<dbReference type="EMBL" id="JACJJL010000024">
    <property type="protein sequence ID" value="MBM6662595.1"/>
    <property type="molecule type" value="Genomic_DNA"/>
</dbReference>
<dbReference type="InterPro" id="IPR052574">
    <property type="entry name" value="CDIRP"/>
</dbReference>
<dbReference type="InterPro" id="IPR026906">
    <property type="entry name" value="LRR_5"/>
</dbReference>
<accession>A0A938WNM3</accession>
<evidence type="ECO:0000256" key="1">
    <source>
        <dbReference type="ARBA" id="ARBA00022614"/>
    </source>
</evidence>
<organism evidence="4 5">
    <name type="scientific">Marseilla massiliensis</name>
    <dbReference type="NCBI Taxonomy" id="1841864"/>
    <lineage>
        <taxon>Bacteria</taxon>
        <taxon>Pseudomonadati</taxon>
        <taxon>Bacteroidota</taxon>
        <taxon>Bacteroidia</taxon>
        <taxon>Bacteroidales</taxon>
        <taxon>Prevotellaceae</taxon>
        <taxon>Marseilla</taxon>
    </lineage>
</organism>
<keyword evidence="3" id="KW-0732">Signal</keyword>
<dbReference type="GO" id="GO:0035591">
    <property type="term" value="F:signaling adaptor activity"/>
    <property type="evidence" value="ECO:0007669"/>
    <property type="project" value="TreeGrafter"/>
</dbReference>
<evidence type="ECO:0000313" key="5">
    <source>
        <dbReference type="Proteomes" id="UP000764045"/>
    </source>
</evidence>
<reference evidence="4 5" key="1">
    <citation type="journal article" date="2021" name="Sci. Rep.">
        <title>The distribution of antibiotic resistance genes in chicken gut microbiota commensals.</title>
        <authorList>
            <person name="Juricova H."/>
            <person name="Matiasovicova J."/>
            <person name="Kubasova T."/>
            <person name="Cejkova D."/>
            <person name="Rychlik I."/>
        </authorList>
    </citation>
    <scope>NUCLEOTIDE SEQUENCE [LARGE SCALE GENOMIC DNA]</scope>
    <source>
        <strain evidence="4 5">An819</strain>
    </source>
</reference>
<keyword evidence="2" id="KW-0677">Repeat</keyword>
<evidence type="ECO:0000256" key="2">
    <source>
        <dbReference type="ARBA" id="ARBA00022737"/>
    </source>
</evidence>
<dbReference type="Pfam" id="PF13306">
    <property type="entry name" value="LRR_5"/>
    <property type="match status" value="1"/>
</dbReference>
<keyword evidence="1" id="KW-0433">Leucine-rich repeat</keyword>
<protein>
    <submittedName>
        <fullName evidence="4">Leucine-rich repeat protein</fullName>
    </submittedName>
</protein>
<evidence type="ECO:0000256" key="3">
    <source>
        <dbReference type="SAM" id="SignalP"/>
    </source>
</evidence>
<gene>
    <name evidence="4" type="ORF">H6B30_12675</name>
</gene>
<dbReference type="InterPro" id="IPR032675">
    <property type="entry name" value="LRR_dom_sf"/>
</dbReference>
<dbReference type="Gene3D" id="3.80.10.10">
    <property type="entry name" value="Ribonuclease Inhibitor"/>
    <property type="match status" value="4"/>
</dbReference>